<evidence type="ECO:0000259" key="4">
    <source>
        <dbReference type="Pfam" id="PF00535"/>
    </source>
</evidence>
<dbReference type="AlphaFoldDB" id="A0A2G9YSJ4"/>
<dbReference type="PANTHER" id="PTHR43179:SF12">
    <property type="entry name" value="GALACTOFURANOSYLTRANSFERASE GLFT2"/>
    <property type="match status" value="1"/>
</dbReference>
<accession>A0A2G9YSJ4</accession>
<comment type="similarity">
    <text evidence="1">Belongs to the glycosyltransferase 2 family.</text>
</comment>
<feature type="domain" description="Glycosyltransferase 2-like" evidence="4">
    <location>
        <begin position="7"/>
        <end position="176"/>
    </location>
</feature>
<dbReference type="InterPro" id="IPR001173">
    <property type="entry name" value="Glyco_trans_2-like"/>
</dbReference>
<reference evidence="5 6" key="1">
    <citation type="submission" date="2017-09" db="EMBL/GenBank/DDBJ databases">
        <title>Depth-based differentiation of microbial function through sediment-hosted aquifers and enrichment of novel symbionts in the deep terrestrial subsurface.</title>
        <authorList>
            <person name="Probst A.J."/>
            <person name="Ladd B."/>
            <person name="Jarett J.K."/>
            <person name="Geller-Mcgrath D.E."/>
            <person name="Sieber C.M."/>
            <person name="Emerson J.B."/>
            <person name="Anantharaman K."/>
            <person name="Thomas B.C."/>
            <person name="Malmstrom R."/>
            <person name="Stieglmeier M."/>
            <person name="Klingl A."/>
            <person name="Woyke T."/>
            <person name="Ryan C.M."/>
            <person name="Banfield J.F."/>
        </authorList>
    </citation>
    <scope>NUCLEOTIDE SEQUENCE [LARGE SCALE GENOMIC DNA]</scope>
    <source>
        <strain evidence="5">CG23_combo_of_CG06-09_8_20_14_all_40_13</strain>
    </source>
</reference>
<dbReference type="Gene3D" id="3.90.550.10">
    <property type="entry name" value="Spore Coat Polysaccharide Biosynthesis Protein SpsA, Chain A"/>
    <property type="match status" value="1"/>
</dbReference>
<dbReference type="InterPro" id="IPR029044">
    <property type="entry name" value="Nucleotide-diphossugar_trans"/>
</dbReference>
<organism evidence="5 6">
    <name type="scientific">Candidatus Nealsonbacteria bacterium CG23_combo_of_CG06-09_8_20_14_all_40_13</name>
    <dbReference type="NCBI Taxonomy" id="1974724"/>
    <lineage>
        <taxon>Bacteria</taxon>
        <taxon>Candidatus Nealsoniibacteriota</taxon>
    </lineage>
</organism>
<dbReference type="CDD" id="cd04186">
    <property type="entry name" value="GT_2_like_c"/>
    <property type="match status" value="1"/>
</dbReference>
<evidence type="ECO:0000313" key="5">
    <source>
        <dbReference type="EMBL" id="PIP21451.1"/>
    </source>
</evidence>
<evidence type="ECO:0000256" key="1">
    <source>
        <dbReference type="ARBA" id="ARBA00006739"/>
    </source>
</evidence>
<dbReference type="GO" id="GO:0016757">
    <property type="term" value="F:glycosyltransferase activity"/>
    <property type="evidence" value="ECO:0007669"/>
    <property type="project" value="UniProtKB-KW"/>
</dbReference>
<comment type="caution">
    <text evidence="5">The sequence shown here is derived from an EMBL/GenBank/DDBJ whole genome shotgun (WGS) entry which is preliminary data.</text>
</comment>
<evidence type="ECO:0000313" key="6">
    <source>
        <dbReference type="Proteomes" id="UP000231567"/>
    </source>
</evidence>
<dbReference type="PANTHER" id="PTHR43179">
    <property type="entry name" value="RHAMNOSYLTRANSFERASE WBBL"/>
    <property type="match status" value="1"/>
</dbReference>
<dbReference type="Proteomes" id="UP000231567">
    <property type="component" value="Unassembled WGS sequence"/>
</dbReference>
<dbReference type="EMBL" id="PCRM01000039">
    <property type="protein sequence ID" value="PIP21451.1"/>
    <property type="molecule type" value="Genomic_DNA"/>
</dbReference>
<evidence type="ECO:0000256" key="3">
    <source>
        <dbReference type="ARBA" id="ARBA00022679"/>
    </source>
</evidence>
<evidence type="ECO:0000256" key="2">
    <source>
        <dbReference type="ARBA" id="ARBA00022676"/>
    </source>
</evidence>
<gene>
    <name evidence="5" type="ORF">COX39_02885</name>
</gene>
<keyword evidence="2" id="KW-0328">Glycosyltransferase</keyword>
<dbReference type="SUPFAM" id="SSF53448">
    <property type="entry name" value="Nucleotide-diphospho-sugar transferases"/>
    <property type="match status" value="1"/>
</dbReference>
<keyword evidence="3" id="KW-0808">Transferase</keyword>
<protein>
    <recommendedName>
        <fullName evidence="4">Glycosyltransferase 2-like domain-containing protein</fullName>
    </recommendedName>
</protein>
<name>A0A2G9YSJ4_9BACT</name>
<proteinExistence type="inferred from homology"/>
<dbReference type="Pfam" id="PF00535">
    <property type="entry name" value="Glycos_transf_2"/>
    <property type="match status" value="1"/>
</dbReference>
<sequence length="297" mass="33600">MAKIFTVVLSWNNFQDTQKCLRSLLQESNSQVVLVDNASTEGSALKLQKQFSQNNNFHFLQNKSNLGFAAGNNVGIKYALAKGADYIFVLNNDTQVAKSTIGILKETLEKNLSAGIAVPKIFFPDGKNLWYAGGKISFILGGSIHNVKSDDSQSSREVNFATGAAMMLKADCLKKVGLFDEKFFAYNEDTDLSWRFLKYGFKILYVPKAIVFHKAGGSFGVRTFRHLYFDSRNKILFMKKHGRWWQWLIFLPNLIGKNFFHNLFGAILKPRKDKWPRVAGAYLGIRDGLLGRFGKRI</sequence>